<dbReference type="InterPro" id="IPR035906">
    <property type="entry name" value="MetI-like_sf"/>
</dbReference>
<dbReference type="GO" id="GO:0055085">
    <property type="term" value="P:transmembrane transport"/>
    <property type="evidence" value="ECO:0007669"/>
    <property type="project" value="InterPro"/>
</dbReference>
<comment type="subcellular location">
    <subcellularLocation>
        <location evidence="1 7">Cell membrane</location>
        <topology evidence="1 7">Multi-pass membrane protein</topology>
    </subcellularLocation>
</comment>
<dbReference type="Pfam" id="PF19300">
    <property type="entry name" value="BPD_transp_1_N"/>
    <property type="match status" value="1"/>
</dbReference>
<comment type="similarity">
    <text evidence="7">Belongs to the binding-protein-dependent transport system permease family.</text>
</comment>
<evidence type="ECO:0000256" key="6">
    <source>
        <dbReference type="ARBA" id="ARBA00023136"/>
    </source>
</evidence>
<feature type="transmembrane region" description="Helical" evidence="7">
    <location>
        <begin position="101"/>
        <end position="122"/>
    </location>
</feature>
<dbReference type="CDD" id="cd06261">
    <property type="entry name" value="TM_PBP2"/>
    <property type="match status" value="1"/>
</dbReference>
<dbReference type="InterPro" id="IPR000515">
    <property type="entry name" value="MetI-like"/>
</dbReference>
<keyword evidence="4 7" id="KW-0812">Transmembrane</keyword>
<dbReference type="Proteomes" id="UP000230790">
    <property type="component" value="Unassembled WGS sequence"/>
</dbReference>
<evidence type="ECO:0000259" key="8">
    <source>
        <dbReference type="PROSITE" id="PS50928"/>
    </source>
</evidence>
<evidence type="ECO:0000313" key="10">
    <source>
        <dbReference type="Proteomes" id="UP000230790"/>
    </source>
</evidence>
<reference evidence="9 10" key="1">
    <citation type="submission" date="2017-11" db="EMBL/GenBank/DDBJ databases">
        <title>Evolution of Phototrophy in the Chloroflexi Phylum Driven by Horizontal Gene Transfer.</title>
        <authorList>
            <person name="Ward L.M."/>
            <person name="Hemp J."/>
            <person name="Shih P.M."/>
            <person name="Mcglynn S.E."/>
            <person name="Fischer W."/>
        </authorList>
    </citation>
    <scope>NUCLEOTIDE SEQUENCE [LARGE SCALE GENOMIC DNA]</scope>
    <source>
        <strain evidence="9">JP3_7</strain>
    </source>
</reference>
<keyword evidence="3" id="KW-1003">Cell membrane</keyword>
<keyword evidence="6 7" id="KW-0472">Membrane</keyword>
<dbReference type="Gene3D" id="1.10.3720.10">
    <property type="entry name" value="MetI-like"/>
    <property type="match status" value="1"/>
</dbReference>
<feature type="transmembrane region" description="Helical" evidence="7">
    <location>
        <begin position="279"/>
        <end position="300"/>
    </location>
</feature>
<feature type="transmembrane region" description="Helical" evidence="7">
    <location>
        <begin position="328"/>
        <end position="351"/>
    </location>
</feature>
<dbReference type="EMBL" id="PGTN01000035">
    <property type="protein sequence ID" value="PJF47796.1"/>
    <property type="molecule type" value="Genomic_DNA"/>
</dbReference>
<feature type="transmembrane region" description="Helical" evidence="7">
    <location>
        <begin position="9"/>
        <end position="30"/>
    </location>
</feature>
<keyword evidence="5 7" id="KW-1133">Transmembrane helix</keyword>
<dbReference type="SUPFAM" id="SSF161098">
    <property type="entry name" value="MetI-like"/>
    <property type="match status" value="1"/>
</dbReference>
<keyword evidence="2 7" id="KW-0813">Transport</keyword>
<evidence type="ECO:0000313" key="9">
    <source>
        <dbReference type="EMBL" id="PJF47796.1"/>
    </source>
</evidence>
<evidence type="ECO:0000256" key="7">
    <source>
        <dbReference type="RuleBase" id="RU363032"/>
    </source>
</evidence>
<name>A0A2M8QDA7_9CHLR</name>
<comment type="caution">
    <text evidence="9">The sequence shown here is derived from an EMBL/GenBank/DDBJ whole genome shotgun (WGS) entry which is preliminary data.</text>
</comment>
<dbReference type="Pfam" id="PF00528">
    <property type="entry name" value="BPD_transp_1"/>
    <property type="match status" value="1"/>
</dbReference>
<dbReference type="PROSITE" id="PS50928">
    <property type="entry name" value="ABC_TM1"/>
    <property type="match status" value="1"/>
</dbReference>
<organism evidence="9 10">
    <name type="scientific">Candidatus Thermofonsia Clade 3 bacterium</name>
    <dbReference type="NCBI Taxonomy" id="2364212"/>
    <lineage>
        <taxon>Bacteria</taxon>
        <taxon>Bacillati</taxon>
        <taxon>Chloroflexota</taxon>
        <taxon>Candidatus Thermofontia</taxon>
        <taxon>Candidatus Thermofonsia Clade 3</taxon>
    </lineage>
</organism>
<evidence type="ECO:0000256" key="3">
    <source>
        <dbReference type="ARBA" id="ARBA00022475"/>
    </source>
</evidence>
<evidence type="ECO:0000256" key="1">
    <source>
        <dbReference type="ARBA" id="ARBA00004651"/>
    </source>
</evidence>
<dbReference type="GO" id="GO:0005886">
    <property type="term" value="C:plasma membrane"/>
    <property type="evidence" value="ECO:0007669"/>
    <property type="project" value="UniProtKB-SubCell"/>
</dbReference>
<feature type="transmembrane region" description="Helical" evidence="7">
    <location>
        <begin position="134"/>
        <end position="159"/>
    </location>
</feature>
<dbReference type="AlphaFoldDB" id="A0A2M8QDA7"/>
<dbReference type="PANTHER" id="PTHR43163:SF6">
    <property type="entry name" value="DIPEPTIDE TRANSPORT SYSTEM PERMEASE PROTEIN DPPB-RELATED"/>
    <property type="match status" value="1"/>
</dbReference>
<dbReference type="PANTHER" id="PTHR43163">
    <property type="entry name" value="DIPEPTIDE TRANSPORT SYSTEM PERMEASE PROTEIN DPPB-RELATED"/>
    <property type="match status" value="1"/>
</dbReference>
<feature type="transmembrane region" description="Helical" evidence="7">
    <location>
        <begin position="221"/>
        <end position="241"/>
    </location>
</feature>
<evidence type="ECO:0000256" key="4">
    <source>
        <dbReference type="ARBA" id="ARBA00022692"/>
    </source>
</evidence>
<proteinExistence type="inferred from homology"/>
<accession>A0A2M8QDA7</accession>
<evidence type="ECO:0000256" key="5">
    <source>
        <dbReference type="ARBA" id="ARBA00022989"/>
    </source>
</evidence>
<feature type="domain" description="ABC transmembrane type-1" evidence="8">
    <location>
        <begin position="95"/>
        <end position="344"/>
    </location>
</feature>
<sequence>MARFLVRRLLLLLPVMLGILVVTFVLVRLIPGDPCKSMLGERATEEKCNAFRERFGLNDPIPVQFVRYAGNVAQGDFGVSIKNGRPVTDVLAERLPMTMELTLFAMLFASVFGIALGVISAVRHNTAVDVGAMIFANIGVSMPVFWLGLILAYVFALALKGTPLQLPPSGRLTAGTDLPSLLKVWGMEDAQGLQRFVVLFISNSVLLNSLIQSKFDVFVDALRHLILPAVAVGTISLAIIARMTRGALLDALTQDYVRVARAKGLTERLVILKHALRNALVPIVTIIGLQIGGLLSGAVLTETVFSLPGVGTQIVDAITARDYPVVQAFTVLIAVIFVVVNLIVDLSYAYLNPRIRVS</sequence>
<evidence type="ECO:0000256" key="2">
    <source>
        <dbReference type="ARBA" id="ARBA00022448"/>
    </source>
</evidence>
<protein>
    <submittedName>
        <fullName evidence="9">Peptide ABC transporter permease</fullName>
    </submittedName>
</protein>
<gene>
    <name evidence="9" type="ORF">CUN48_06865</name>
</gene>
<dbReference type="InterPro" id="IPR045621">
    <property type="entry name" value="BPD_transp_1_N"/>
</dbReference>